<evidence type="ECO:0000256" key="5">
    <source>
        <dbReference type="SAM" id="SignalP"/>
    </source>
</evidence>
<name>A0A839JZ91_9FIRM</name>
<comment type="similarity">
    <text evidence="1">Belongs to the peptidase C40 family.</text>
</comment>
<keyword evidence="2" id="KW-0645">Protease</keyword>
<dbReference type="RefSeq" id="WP_228352680.1">
    <property type="nucleotide sequence ID" value="NZ_JACEGA010000001.1"/>
</dbReference>
<feature type="domain" description="SH3b" evidence="6">
    <location>
        <begin position="65"/>
        <end position="131"/>
    </location>
</feature>
<evidence type="ECO:0000256" key="2">
    <source>
        <dbReference type="ARBA" id="ARBA00022670"/>
    </source>
</evidence>
<feature type="domain" description="SH3b" evidence="6">
    <location>
        <begin position="140"/>
        <end position="218"/>
    </location>
</feature>
<keyword evidence="9" id="KW-1185">Reference proteome</keyword>
<dbReference type="InterPro" id="IPR038765">
    <property type="entry name" value="Papain-like_cys_pep_sf"/>
</dbReference>
<protein>
    <submittedName>
        <fullName evidence="8">C40 family peptidase</fullName>
    </submittedName>
</protein>
<accession>A0A839JZ91</accession>
<dbReference type="InterPro" id="IPR003646">
    <property type="entry name" value="SH3-like_bac-type"/>
</dbReference>
<dbReference type="GO" id="GO:0008234">
    <property type="term" value="F:cysteine-type peptidase activity"/>
    <property type="evidence" value="ECO:0007669"/>
    <property type="project" value="UniProtKB-KW"/>
</dbReference>
<evidence type="ECO:0000256" key="3">
    <source>
        <dbReference type="ARBA" id="ARBA00022801"/>
    </source>
</evidence>
<evidence type="ECO:0000313" key="8">
    <source>
        <dbReference type="EMBL" id="MBB2182995.1"/>
    </source>
</evidence>
<dbReference type="PROSITE" id="PS51781">
    <property type="entry name" value="SH3B"/>
    <property type="match status" value="2"/>
</dbReference>
<organism evidence="8 9">
    <name type="scientific">Variimorphobacter saccharofermentans</name>
    <dbReference type="NCBI Taxonomy" id="2755051"/>
    <lineage>
        <taxon>Bacteria</taxon>
        <taxon>Bacillati</taxon>
        <taxon>Bacillota</taxon>
        <taxon>Clostridia</taxon>
        <taxon>Lachnospirales</taxon>
        <taxon>Lachnospiraceae</taxon>
        <taxon>Variimorphobacter</taxon>
    </lineage>
</organism>
<dbReference type="AlphaFoldDB" id="A0A839JZ91"/>
<keyword evidence="5" id="KW-0732">Signal</keyword>
<dbReference type="Pfam" id="PF00877">
    <property type="entry name" value="NLPC_P60"/>
    <property type="match status" value="1"/>
</dbReference>
<feature type="chain" id="PRO_5032732730" evidence="5">
    <location>
        <begin position="29"/>
        <end position="357"/>
    </location>
</feature>
<dbReference type="Gene3D" id="3.90.1720.10">
    <property type="entry name" value="endopeptidase domain like (from Nostoc punctiforme)"/>
    <property type="match status" value="1"/>
</dbReference>
<dbReference type="SMART" id="SM00287">
    <property type="entry name" value="SH3b"/>
    <property type="match status" value="2"/>
</dbReference>
<proteinExistence type="inferred from homology"/>
<dbReference type="EMBL" id="JACEGA010000001">
    <property type="protein sequence ID" value="MBB2182995.1"/>
    <property type="molecule type" value="Genomic_DNA"/>
</dbReference>
<sequence>MNNKLLKFSLVCATGAFIVLTNPKTAMAYEEPVAGFTYDKDSPIIVGSANGTIINSFALEDIPIPGYNNIGIANVDTNLIVRSGPGEDQKMIGKLPKNGGCEILEEKDGWSKITSGKVTGYVKSEFLITGTEANRLAKEVGSYVATANEGGLRVREKPSSTDTRIIDLIGEGEELIVLDSKILNYDDEYTQWVKVSLDSDDNENGTEAYVAKDFVNISFELTKAVTLEELEYGEGVSSLRVKLINLAKDHLGEAYVWGGTSLGRGVDCSGFTQALYRQLGISIPRTSRAQASGGIKISASDLKPGDLVFYGSSSYINHVAMYIGNGRVIHASNRRDGIKISNMNYRQPVRYARYLGE</sequence>
<dbReference type="SUPFAM" id="SSF54001">
    <property type="entry name" value="Cysteine proteinases"/>
    <property type="match status" value="1"/>
</dbReference>
<evidence type="ECO:0000256" key="4">
    <source>
        <dbReference type="ARBA" id="ARBA00022807"/>
    </source>
</evidence>
<evidence type="ECO:0000259" key="6">
    <source>
        <dbReference type="PROSITE" id="PS51781"/>
    </source>
</evidence>
<dbReference type="GO" id="GO:0006508">
    <property type="term" value="P:proteolysis"/>
    <property type="evidence" value="ECO:0007669"/>
    <property type="project" value="UniProtKB-KW"/>
</dbReference>
<dbReference type="PROSITE" id="PS51935">
    <property type="entry name" value="NLPC_P60"/>
    <property type="match status" value="1"/>
</dbReference>
<keyword evidence="4" id="KW-0788">Thiol protease</keyword>
<feature type="signal peptide" evidence="5">
    <location>
        <begin position="1"/>
        <end position="28"/>
    </location>
</feature>
<keyword evidence="3" id="KW-0378">Hydrolase</keyword>
<dbReference type="Proteomes" id="UP000574276">
    <property type="component" value="Unassembled WGS sequence"/>
</dbReference>
<evidence type="ECO:0000256" key="1">
    <source>
        <dbReference type="ARBA" id="ARBA00007074"/>
    </source>
</evidence>
<evidence type="ECO:0000259" key="7">
    <source>
        <dbReference type="PROSITE" id="PS51935"/>
    </source>
</evidence>
<feature type="domain" description="NlpC/P60" evidence="7">
    <location>
        <begin position="237"/>
        <end position="357"/>
    </location>
</feature>
<dbReference type="PANTHER" id="PTHR47053:SF1">
    <property type="entry name" value="MUREIN DD-ENDOPEPTIDASE MEPH-RELATED"/>
    <property type="match status" value="1"/>
</dbReference>
<reference evidence="8 9" key="1">
    <citation type="submission" date="2020-07" db="EMBL/GenBank/DDBJ databases">
        <title>Characterization and genome sequencing of isolate MD1, a novel member within the family Lachnospiraceae.</title>
        <authorList>
            <person name="Rettenmaier R."/>
            <person name="Di Bello L."/>
            <person name="Zinser C."/>
            <person name="Scheitz K."/>
            <person name="Liebl W."/>
            <person name="Zverlov V."/>
        </authorList>
    </citation>
    <scope>NUCLEOTIDE SEQUENCE [LARGE SCALE GENOMIC DNA]</scope>
    <source>
        <strain evidence="8 9">MD1</strain>
    </source>
</reference>
<dbReference type="InterPro" id="IPR051202">
    <property type="entry name" value="Peptidase_C40"/>
</dbReference>
<dbReference type="PANTHER" id="PTHR47053">
    <property type="entry name" value="MUREIN DD-ENDOPEPTIDASE MEPH-RELATED"/>
    <property type="match status" value="1"/>
</dbReference>
<dbReference type="InterPro" id="IPR000064">
    <property type="entry name" value="NLP_P60_dom"/>
</dbReference>
<dbReference type="Pfam" id="PF08239">
    <property type="entry name" value="SH3_3"/>
    <property type="match status" value="1"/>
</dbReference>
<dbReference type="Gene3D" id="2.30.30.40">
    <property type="entry name" value="SH3 Domains"/>
    <property type="match status" value="2"/>
</dbReference>
<gene>
    <name evidence="8" type="ORF">H0486_08905</name>
</gene>
<evidence type="ECO:0000313" key="9">
    <source>
        <dbReference type="Proteomes" id="UP000574276"/>
    </source>
</evidence>
<comment type="caution">
    <text evidence="8">The sequence shown here is derived from an EMBL/GenBank/DDBJ whole genome shotgun (WGS) entry which is preliminary data.</text>
</comment>